<dbReference type="PANTHER" id="PTHR43976">
    <property type="entry name" value="SHORT CHAIN DEHYDROGENASE"/>
    <property type="match status" value="1"/>
</dbReference>
<evidence type="ECO:0000256" key="1">
    <source>
        <dbReference type="ARBA" id="ARBA00006484"/>
    </source>
</evidence>
<comment type="similarity">
    <text evidence="1 4">Belongs to the short-chain dehydrogenases/reductases (SDR) family.</text>
</comment>
<accession>A0A8H4CP56</accession>
<keyword evidence="2" id="KW-0521">NADP</keyword>
<gene>
    <name evidence="5" type="ORF">GCG54_00000017</name>
</gene>
<dbReference type="CDD" id="cd05374">
    <property type="entry name" value="17beta-HSD-like_SDR_c"/>
    <property type="match status" value="1"/>
</dbReference>
<reference evidence="5" key="2">
    <citation type="submission" date="2020-03" db="EMBL/GenBank/DDBJ databases">
        <authorList>
            <person name="Fu F.-F."/>
            <person name="Chen J."/>
        </authorList>
    </citation>
    <scope>NUCLEOTIDE SEQUENCE</scope>
    <source>
        <strain evidence="5">Lc1</strain>
    </source>
</reference>
<dbReference type="PRINTS" id="PR00081">
    <property type="entry name" value="GDHRDH"/>
</dbReference>
<dbReference type="Gene3D" id="3.40.50.720">
    <property type="entry name" value="NAD(P)-binding Rossmann-like Domain"/>
    <property type="match status" value="1"/>
</dbReference>
<dbReference type="GeneID" id="69007191"/>
<name>A0A8H4CP56_COLGL</name>
<keyword evidence="3" id="KW-0560">Oxidoreductase</keyword>
<sequence>MESPVWFITGASSGFGFEIAKEALARGHKVIATARNPSKISALASSGADLLPLDVTADEASVTGTVNKAFTLHGKITHVINSAGYVLDGTVEEADAKEAFDQFNTNVLGTLKVCRAAAPHLRAQGFGIVVNIGSLGTWESCAAAGLYCATKAAVSNLTEAFRDELSPFGVDVCALEPGYFRTGFLNPGARIKAKVDLDAYQTGPAGNYKKLLNDADNHQPGDPVKGARVVVDVFTKSGVAGGKEIPIRLVLGTDCLAAVRKKCQETLALMDEWESITTTTDF</sequence>
<dbReference type="Pfam" id="PF00106">
    <property type="entry name" value="adh_short"/>
    <property type="match status" value="1"/>
</dbReference>
<dbReference type="EMBL" id="WVTB01000029">
    <property type="protein sequence ID" value="KAF3807489.1"/>
    <property type="molecule type" value="Genomic_DNA"/>
</dbReference>
<proteinExistence type="inferred from homology"/>
<dbReference type="PRINTS" id="PR00080">
    <property type="entry name" value="SDRFAMILY"/>
</dbReference>
<dbReference type="GO" id="GO:0016491">
    <property type="term" value="F:oxidoreductase activity"/>
    <property type="evidence" value="ECO:0007669"/>
    <property type="project" value="UniProtKB-KW"/>
</dbReference>
<dbReference type="SUPFAM" id="SSF51735">
    <property type="entry name" value="NAD(P)-binding Rossmann-fold domains"/>
    <property type="match status" value="1"/>
</dbReference>
<dbReference type="InterPro" id="IPR002347">
    <property type="entry name" value="SDR_fam"/>
</dbReference>
<protein>
    <submittedName>
        <fullName evidence="5">Short-chain dehydrogenase/reductase family 9C member 7</fullName>
    </submittedName>
</protein>
<evidence type="ECO:0000313" key="6">
    <source>
        <dbReference type="Proteomes" id="UP000613401"/>
    </source>
</evidence>
<dbReference type="RefSeq" id="XP_045266648.1">
    <property type="nucleotide sequence ID" value="XM_045400161.1"/>
</dbReference>
<evidence type="ECO:0000313" key="5">
    <source>
        <dbReference type="EMBL" id="KAF3807489.1"/>
    </source>
</evidence>
<evidence type="ECO:0000256" key="4">
    <source>
        <dbReference type="RuleBase" id="RU000363"/>
    </source>
</evidence>
<dbReference type="AlphaFoldDB" id="A0A8H4CP56"/>
<reference evidence="5" key="1">
    <citation type="journal article" date="2020" name="Phytopathology">
        <title>Genome sequence and comparative analysis of Colletotrichum gloeosporioides isolated from Liriodendron leaves.</title>
        <authorList>
            <person name="Fu F.F."/>
            <person name="Hao Z."/>
            <person name="Wang P."/>
            <person name="Lu Y."/>
            <person name="Xue L.J."/>
            <person name="Wei G."/>
            <person name="Tian Y."/>
            <person name="Baishi H."/>
            <person name="Xu H."/>
            <person name="Shi J."/>
            <person name="Cheng T."/>
            <person name="Wang G."/>
            <person name="Yi Y."/>
            <person name="Chen J."/>
        </authorList>
    </citation>
    <scope>NUCLEOTIDE SEQUENCE</scope>
    <source>
        <strain evidence="5">Lc1</strain>
    </source>
</reference>
<dbReference type="InterPro" id="IPR020904">
    <property type="entry name" value="Sc_DH/Rdtase_CS"/>
</dbReference>
<dbReference type="PANTHER" id="PTHR43976:SF16">
    <property type="entry name" value="SHORT-CHAIN DEHYDROGENASE_REDUCTASE FAMILY PROTEIN"/>
    <property type="match status" value="1"/>
</dbReference>
<dbReference type="PROSITE" id="PS00061">
    <property type="entry name" value="ADH_SHORT"/>
    <property type="match status" value="1"/>
</dbReference>
<comment type="caution">
    <text evidence="5">The sequence shown here is derived from an EMBL/GenBank/DDBJ whole genome shotgun (WGS) entry which is preliminary data.</text>
</comment>
<dbReference type="InterPro" id="IPR036291">
    <property type="entry name" value="NAD(P)-bd_dom_sf"/>
</dbReference>
<evidence type="ECO:0000256" key="2">
    <source>
        <dbReference type="ARBA" id="ARBA00022857"/>
    </source>
</evidence>
<evidence type="ECO:0000256" key="3">
    <source>
        <dbReference type="ARBA" id="ARBA00023002"/>
    </source>
</evidence>
<dbReference type="Proteomes" id="UP000613401">
    <property type="component" value="Unassembled WGS sequence"/>
</dbReference>
<organism evidence="5 6">
    <name type="scientific">Colletotrichum gloeosporioides</name>
    <name type="common">Anthracnose fungus</name>
    <name type="synonym">Glomerella cingulata</name>
    <dbReference type="NCBI Taxonomy" id="474922"/>
    <lineage>
        <taxon>Eukaryota</taxon>
        <taxon>Fungi</taxon>
        <taxon>Dikarya</taxon>
        <taxon>Ascomycota</taxon>
        <taxon>Pezizomycotina</taxon>
        <taxon>Sordariomycetes</taxon>
        <taxon>Hypocreomycetidae</taxon>
        <taxon>Glomerellales</taxon>
        <taxon>Glomerellaceae</taxon>
        <taxon>Colletotrichum</taxon>
        <taxon>Colletotrichum gloeosporioides species complex</taxon>
    </lineage>
</organism>
<dbReference type="InterPro" id="IPR051911">
    <property type="entry name" value="SDR_oxidoreductase"/>
</dbReference>
<keyword evidence="6" id="KW-1185">Reference proteome</keyword>